<organism evidence="2">
    <name type="scientific">marine sediment metagenome</name>
    <dbReference type="NCBI Taxonomy" id="412755"/>
    <lineage>
        <taxon>unclassified sequences</taxon>
        <taxon>metagenomes</taxon>
        <taxon>ecological metagenomes</taxon>
    </lineage>
</organism>
<evidence type="ECO:0008006" key="3">
    <source>
        <dbReference type="Google" id="ProtNLM"/>
    </source>
</evidence>
<proteinExistence type="predicted"/>
<dbReference type="AlphaFoldDB" id="A0A0F9NH02"/>
<feature type="region of interest" description="Disordered" evidence="1">
    <location>
        <begin position="1"/>
        <end position="38"/>
    </location>
</feature>
<gene>
    <name evidence="2" type="ORF">LCGC14_1028750</name>
</gene>
<evidence type="ECO:0000256" key="1">
    <source>
        <dbReference type="SAM" id="MobiDB-lite"/>
    </source>
</evidence>
<accession>A0A0F9NH02</accession>
<feature type="compositionally biased region" description="Basic and acidic residues" evidence="1">
    <location>
        <begin position="9"/>
        <end position="25"/>
    </location>
</feature>
<evidence type="ECO:0000313" key="2">
    <source>
        <dbReference type="EMBL" id="KKN11217.1"/>
    </source>
</evidence>
<comment type="caution">
    <text evidence="2">The sequence shown here is derived from an EMBL/GenBank/DDBJ whole genome shotgun (WGS) entry which is preliminary data.</text>
</comment>
<dbReference type="EMBL" id="LAZR01004160">
    <property type="protein sequence ID" value="KKN11217.1"/>
    <property type="molecule type" value="Genomic_DNA"/>
</dbReference>
<name>A0A0F9NH02_9ZZZZ</name>
<protein>
    <recommendedName>
        <fullName evidence="3">DUF5681 domain-containing protein</fullName>
    </recommendedName>
</protein>
<sequence>MVKPAKQVVKREMHPNSLKNLEKRPLWQPGQSGNKEGYSVRARQRDMMYENNPFDGQGRPWGETIAEAGLRQALTKPEAMKDLLNRHEGVPIESHAILQDTTIRFVIGKGYEKDATE</sequence>
<reference evidence="2" key="1">
    <citation type="journal article" date="2015" name="Nature">
        <title>Complex archaea that bridge the gap between prokaryotes and eukaryotes.</title>
        <authorList>
            <person name="Spang A."/>
            <person name="Saw J.H."/>
            <person name="Jorgensen S.L."/>
            <person name="Zaremba-Niedzwiedzka K."/>
            <person name="Martijn J."/>
            <person name="Lind A.E."/>
            <person name="van Eijk R."/>
            <person name="Schleper C."/>
            <person name="Guy L."/>
            <person name="Ettema T.J."/>
        </authorList>
    </citation>
    <scope>NUCLEOTIDE SEQUENCE</scope>
</reference>